<reference evidence="1 2" key="1">
    <citation type="submission" date="2015-08" db="EMBL/GenBank/DDBJ databases">
        <title>Whole genome sequence of Flavobacterium akiainvivens IK-1T, from decaying Wikstroemia oahuensis, an endemic Hawaiian shrub.</title>
        <authorList>
            <person name="Wan X."/>
            <person name="Hou S."/>
            <person name="Saito J."/>
            <person name="Donachie S."/>
        </authorList>
    </citation>
    <scope>NUCLEOTIDE SEQUENCE [LARGE SCALE GENOMIC DNA]</scope>
    <source>
        <strain evidence="1 2">IK-1</strain>
    </source>
</reference>
<evidence type="ECO:0000313" key="2">
    <source>
        <dbReference type="Proteomes" id="UP000037755"/>
    </source>
</evidence>
<protein>
    <submittedName>
        <fullName evidence="1">Uncharacterized protein</fullName>
    </submittedName>
</protein>
<dbReference type="STRING" id="1202724.AM493_15135"/>
<accession>A0A0M9VJ03</accession>
<organism evidence="1 2">
    <name type="scientific">Flavobacterium akiainvivens</name>
    <dbReference type="NCBI Taxonomy" id="1202724"/>
    <lineage>
        <taxon>Bacteria</taxon>
        <taxon>Pseudomonadati</taxon>
        <taxon>Bacteroidota</taxon>
        <taxon>Flavobacteriia</taxon>
        <taxon>Flavobacteriales</taxon>
        <taxon>Flavobacteriaceae</taxon>
        <taxon>Flavobacterium</taxon>
    </lineage>
</organism>
<dbReference type="AlphaFoldDB" id="A0A0M9VJ03"/>
<sequence length="104" mass="11463">MGNGRKQKNRTKALYVAALVGGSTQENGRKNHISFIPLHNQPNHRATGITTMKIVLMTPAAYVGVLAMKATAMAMQEFALSARVQENVTIKNFKIWQIVQVVLV</sequence>
<keyword evidence="2" id="KW-1185">Reference proteome</keyword>
<dbReference type="EMBL" id="LIYD01000005">
    <property type="protein sequence ID" value="KOS07220.1"/>
    <property type="molecule type" value="Genomic_DNA"/>
</dbReference>
<comment type="caution">
    <text evidence="1">The sequence shown here is derived from an EMBL/GenBank/DDBJ whole genome shotgun (WGS) entry which is preliminary data.</text>
</comment>
<gene>
    <name evidence="1" type="ORF">AM493_15135</name>
</gene>
<name>A0A0M9VJ03_9FLAO</name>
<evidence type="ECO:0000313" key="1">
    <source>
        <dbReference type="EMBL" id="KOS07220.1"/>
    </source>
</evidence>
<proteinExistence type="predicted"/>
<dbReference type="Proteomes" id="UP000037755">
    <property type="component" value="Unassembled WGS sequence"/>
</dbReference>